<evidence type="ECO:0000256" key="4">
    <source>
        <dbReference type="PROSITE-ProRule" id="PRU00146"/>
    </source>
</evidence>
<dbReference type="InterPro" id="IPR050701">
    <property type="entry name" value="Histone_Mod_Regulator"/>
</dbReference>
<dbReference type="VEuPathDB" id="PiroplasmaDB:BOVATA_004060"/>
<dbReference type="PANTHER" id="PTHR13793">
    <property type="entry name" value="PHD FINGER PROTEINS"/>
    <property type="match status" value="1"/>
</dbReference>
<name>A0A2H6K7E4_9APIC</name>
<feature type="compositionally biased region" description="Low complexity" evidence="5">
    <location>
        <begin position="850"/>
        <end position="863"/>
    </location>
</feature>
<evidence type="ECO:0000256" key="2">
    <source>
        <dbReference type="ARBA" id="ARBA00022771"/>
    </source>
</evidence>
<organism evidence="7 8">
    <name type="scientific">Babesia ovata</name>
    <dbReference type="NCBI Taxonomy" id="189622"/>
    <lineage>
        <taxon>Eukaryota</taxon>
        <taxon>Sar</taxon>
        <taxon>Alveolata</taxon>
        <taxon>Apicomplexa</taxon>
        <taxon>Aconoidasida</taxon>
        <taxon>Piroplasmida</taxon>
        <taxon>Babesiidae</taxon>
        <taxon>Babesia</taxon>
    </lineage>
</organism>
<dbReference type="RefSeq" id="XP_028865156.1">
    <property type="nucleotide sequence ID" value="XM_029009323.1"/>
</dbReference>
<dbReference type="GeneID" id="39872683"/>
<dbReference type="Pfam" id="PF13832">
    <property type="entry name" value="zf-HC5HC2H_2"/>
    <property type="match status" value="3"/>
</dbReference>
<dbReference type="Proteomes" id="UP000236319">
    <property type="component" value="Unassembled WGS sequence"/>
</dbReference>
<dbReference type="InterPro" id="IPR013083">
    <property type="entry name" value="Znf_RING/FYVE/PHD"/>
</dbReference>
<dbReference type="SUPFAM" id="SSF57903">
    <property type="entry name" value="FYVE/PHD zinc finger"/>
    <property type="match status" value="1"/>
</dbReference>
<protein>
    <submittedName>
        <fullName evidence="7">PHD-finger domain-containing protein</fullName>
    </submittedName>
</protein>
<evidence type="ECO:0000256" key="5">
    <source>
        <dbReference type="SAM" id="MobiDB-lite"/>
    </source>
</evidence>
<dbReference type="InterPro" id="IPR011011">
    <property type="entry name" value="Znf_FYVE_PHD"/>
</dbReference>
<dbReference type="GO" id="GO:0006357">
    <property type="term" value="P:regulation of transcription by RNA polymerase II"/>
    <property type="evidence" value="ECO:0007669"/>
    <property type="project" value="TreeGrafter"/>
</dbReference>
<feature type="region of interest" description="Disordered" evidence="5">
    <location>
        <begin position="1"/>
        <end position="20"/>
    </location>
</feature>
<dbReference type="PROSITE" id="PS50016">
    <property type="entry name" value="ZF_PHD_2"/>
    <property type="match status" value="1"/>
</dbReference>
<dbReference type="OrthoDB" id="20839at2759"/>
<dbReference type="InterPro" id="IPR019787">
    <property type="entry name" value="Znf_PHD-finger"/>
</dbReference>
<keyword evidence="2 4" id="KW-0863">Zinc-finger</keyword>
<evidence type="ECO:0000313" key="7">
    <source>
        <dbReference type="EMBL" id="GBE58913.1"/>
    </source>
</evidence>
<feature type="region of interest" description="Disordered" evidence="5">
    <location>
        <begin position="1010"/>
        <end position="1030"/>
    </location>
</feature>
<evidence type="ECO:0000256" key="1">
    <source>
        <dbReference type="ARBA" id="ARBA00022723"/>
    </source>
</evidence>
<reference evidence="7 8" key="1">
    <citation type="journal article" date="2017" name="BMC Genomics">
        <title>Whole-genome assembly of Babesia ovata and comparative genomics between closely related pathogens.</title>
        <authorList>
            <person name="Yamagishi J."/>
            <person name="Asada M."/>
            <person name="Hakimi H."/>
            <person name="Tanaka T.Q."/>
            <person name="Sugimoto C."/>
            <person name="Kawazu S."/>
        </authorList>
    </citation>
    <scope>NUCLEOTIDE SEQUENCE [LARGE SCALE GENOMIC DNA]</scope>
    <source>
        <strain evidence="7 8">Miyake</strain>
    </source>
</reference>
<keyword evidence="8" id="KW-1185">Reference proteome</keyword>
<comment type="caution">
    <text evidence="7">The sequence shown here is derived from an EMBL/GenBank/DDBJ whole genome shotgun (WGS) entry which is preliminary data.</text>
</comment>
<feature type="domain" description="PHD-type" evidence="6">
    <location>
        <begin position="1045"/>
        <end position="1099"/>
    </location>
</feature>
<keyword evidence="1" id="KW-0479">Metal-binding</keyword>
<evidence type="ECO:0000313" key="8">
    <source>
        <dbReference type="Proteomes" id="UP000236319"/>
    </source>
</evidence>
<dbReference type="GO" id="GO:0008270">
    <property type="term" value="F:zinc ion binding"/>
    <property type="evidence" value="ECO:0007669"/>
    <property type="project" value="UniProtKB-KW"/>
</dbReference>
<dbReference type="Gene3D" id="3.30.40.10">
    <property type="entry name" value="Zinc/RING finger domain, C3HC4 (zinc finger)"/>
    <property type="match status" value="4"/>
</dbReference>
<accession>A0A2H6K7E4</accession>
<dbReference type="PANTHER" id="PTHR13793:SF107">
    <property type="entry name" value="BROMODOMAIN-CONTAINING PROTEIN HOMOLOG"/>
    <property type="match status" value="1"/>
</dbReference>
<gene>
    <name evidence="7" type="ORF">BOVATA_004060</name>
</gene>
<sequence>MASDGAAQETESRPDLTQVADSSTGALHVLPTDYISALAQYGSISGASEWSRCDKQPGASASTERIFCDSGTFAQSSYEGALYQAFEPSAWLVESEVLNRTHRYCLTGKPVVLPAEERCDACLGLLIGDVCRCSACEVVVHQNCYGPESKSWEWYQGISHELLPLTRGGARSDHLGTSTTLQSPFESPKRRVDLYGTNKPNESEGPTVHFSDLPTEYKEIKCDVCSAEDLKDTPKCTLCGLSGGAMRHSADCNRWVHCSCVAFAPESSGITFRRPLRMREPEGVQAFVAQMTSSNNSCDACGSSDGLVMPCSFAKCCKYVHARCTMFYKGYGGCAFSDQVYYMLDERQQYFDFLGTFCAEHSNYDYVVLGIQMYLRRRQVLREQGSSSYRKYQNEVADIVRMASAVTASALHDDDEDEATEVPPPELVLHVEPHISVPSEDEDLSDCEMDDEESELACDQRSLDDWKDYLLSSDAEKGDTYEIAAIENLEGDEIDLNIPIEAASPCNEVPVVEVQAAAGDAGLDGSGSQFRSQRMMWQKFDIFRPLPYGPASDGLLANMDQNSRKKSVAEYSRLEDTVLACSDFLEPRDLSEMFLQQILFGCRGVMDLLQSLKDDIDQELQSSLKANNGLPPDERRHSRFHVLVDTGRTAGVLIFKVNKWLLEVLQADAALTERTDKSAISAAGIALDEEVRHFLSHVQSEVVRNTYSNTSFYTNSGVLKEIDFSSGVGEYGLRDDIRQLHLTVNAVTSESEMSRIRRKMLKKGKGDPSLNSMELEKYVILNPMESELLRRCAFEMSHANDANIKLAVLKNTVDASVNTSCLQMIDWSAVVSKIKTSTHHTGGSKGGSKGSSRSSHSSKSSRSSHADSGGNSQGATVVTDPMAAGASGRTSVGAAGASTPTSTNDSSVTLPPVPMVYLGKHTWPVVDDTNFVRRQKEITECDLSVVSSQLRKIRENIRENVLEMNSGPPTMNQRLGYATKLLEQYESMERWTTLVTNFCRGICDSQDSMTPTAASSARMHSPTVVTPNTPDMRNAAKKAEGMAEGAYCSVCFVNKGNNLNPIYTCSRCFMSAHRNCYGVSRAGKESDNSDYICRRCEYERRTMGGQWQTAFRSCSILCSICGRGGGALKRCDVDEWAHVFCLLCLMPETECSNYTAMEPWTLAGIARWRRETMCSICGVDWGYVLRCNDCEVAAHPLCAWLHGYHVYATSSVGYPAHDSQNSGLMRELRVRVQCNAHDESRQWQQFVSTRNKRFLNRDTAYWLFEGCDKRRKSRAMFLESIISSESIETGSVAADPTDPVSIPGDRRCGICFGTGLLTECNHCHARVHYNCYVEQDAKGASSLLSDKLNSTKSMTCDVCRNGDDGAVCAICRLATGLLKQVPTARGSGDTHRRYIHAVCGVCFPEVLIQMYKGQHAGIGDTPKRACTAVGEANGASLCACCRSPEGLMVRCFKEGCNVVFHAICGMMNRYVVESHSMDIAAGPRHVAFCQQHSLLSRSVGNNIKLMLRLRPVLKLLSEAVEDLASQDIMMRAWYRKRQELLNAECPLGSLIQKPVNKS</sequence>
<dbReference type="EMBL" id="BDSA01000001">
    <property type="protein sequence ID" value="GBE58913.1"/>
    <property type="molecule type" value="Genomic_DNA"/>
</dbReference>
<dbReference type="SMART" id="SM00249">
    <property type="entry name" value="PHD"/>
    <property type="match status" value="6"/>
</dbReference>
<dbReference type="Pfam" id="PF13831">
    <property type="entry name" value="PHD_2"/>
    <property type="match status" value="1"/>
</dbReference>
<dbReference type="InterPro" id="IPR001965">
    <property type="entry name" value="Znf_PHD"/>
</dbReference>
<dbReference type="CDD" id="cd15571">
    <property type="entry name" value="ePHD"/>
    <property type="match status" value="1"/>
</dbReference>
<evidence type="ECO:0000256" key="3">
    <source>
        <dbReference type="ARBA" id="ARBA00022833"/>
    </source>
</evidence>
<keyword evidence="3" id="KW-0862">Zinc</keyword>
<feature type="region of interest" description="Disordered" evidence="5">
    <location>
        <begin position="836"/>
        <end position="910"/>
    </location>
</feature>
<feature type="compositionally biased region" description="Polar residues" evidence="5">
    <location>
        <begin position="898"/>
        <end position="909"/>
    </location>
</feature>
<proteinExistence type="predicted"/>
<evidence type="ECO:0000259" key="6">
    <source>
        <dbReference type="PROSITE" id="PS50016"/>
    </source>
</evidence>